<keyword evidence="2" id="KW-0812">Transmembrane</keyword>
<dbReference type="Gene3D" id="3.40.50.1820">
    <property type="entry name" value="alpha/beta hydrolase"/>
    <property type="match status" value="1"/>
</dbReference>
<dbReference type="Gene3D" id="1.25.40.10">
    <property type="entry name" value="Tetratricopeptide repeat domain"/>
    <property type="match status" value="1"/>
</dbReference>
<dbReference type="PANTHER" id="PTHR48098">
    <property type="entry name" value="ENTEROCHELIN ESTERASE-RELATED"/>
    <property type="match status" value="1"/>
</dbReference>
<dbReference type="SUPFAM" id="SSF48452">
    <property type="entry name" value="TPR-like"/>
    <property type="match status" value="1"/>
</dbReference>
<reference evidence="4" key="1">
    <citation type="journal article" date="2010" name="Mol. Biosyst.">
        <title>Complete genome sequence and comparative analysis of Shewanella violacea, a psychrophilic and piezophilic bacterium from deep sea floor sediments.</title>
        <authorList>
            <person name="Aono E."/>
            <person name="Baba T."/>
            <person name="Ara T."/>
            <person name="Nishi T."/>
            <person name="Nakamichi T."/>
            <person name="Inamoto E."/>
            <person name="Toyonaga H."/>
            <person name="Hasegawa M."/>
            <person name="Takai Y."/>
            <person name="Okumura Y."/>
            <person name="Baba M."/>
            <person name="Tomita M."/>
            <person name="Kato C."/>
            <person name="Oshima T."/>
            <person name="Nakasone K."/>
            <person name="Mori H."/>
        </authorList>
    </citation>
    <scope>NUCLEOTIDE SEQUENCE [LARGE SCALE GENOMIC DNA]</scope>
    <source>
        <strain evidence="4">JCM 10179 / CIP 106290 / LMG 19151 / DSS12</strain>
    </source>
</reference>
<accession>D4ZAK3</accession>
<dbReference type="HOGENOM" id="CLU_620952_0_0_6"/>
<keyword evidence="2" id="KW-0472">Membrane</keyword>
<gene>
    <name evidence="3" type="ordered locus">SVI_3077</name>
</gene>
<dbReference type="Pfam" id="PF00756">
    <property type="entry name" value="Esterase"/>
    <property type="match status" value="1"/>
</dbReference>
<dbReference type="eggNOG" id="COG2819">
    <property type="taxonomic scope" value="Bacteria"/>
</dbReference>
<dbReference type="KEGG" id="svo:SVI_3077"/>
<dbReference type="STRING" id="637905.SVI_3077"/>
<dbReference type="EMBL" id="AP011177">
    <property type="protein sequence ID" value="BAJ03048.1"/>
    <property type="molecule type" value="Genomic_DNA"/>
</dbReference>
<dbReference type="InterPro" id="IPR050583">
    <property type="entry name" value="Mycobacterial_A85_antigen"/>
</dbReference>
<dbReference type="InterPro" id="IPR019734">
    <property type="entry name" value="TPR_rpt"/>
</dbReference>
<dbReference type="InterPro" id="IPR000801">
    <property type="entry name" value="Esterase-like"/>
</dbReference>
<dbReference type="AlphaFoldDB" id="D4ZAK3"/>
<dbReference type="InterPro" id="IPR029058">
    <property type="entry name" value="AB_hydrolase_fold"/>
</dbReference>
<dbReference type="Proteomes" id="UP000002350">
    <property type="component" value="Chromosome"/>
</dbReference>
<evidence type="ECO:0000256" key="1">
    <source>
        <dbReference type="PROSITE-ProRule" id="PRU00339"/>
    </source>
</evidence>
<dbReference type="OrthoDB" id="9784036at2"/>
<feature type="transmembrane region" description="Helical" evidence="2">
    <location>
        <begin position="34"/>
        <end position="53"/>
    </location>
</feature>
<evidence type="ECO:0000256" key="2">
    <source>
        <dbReference type="SAM" id="Phobius"/>
    </source>
</evidence>
<dbReference type="PANTHER" id="PTHR48098:SF6">
    <property type="entry name" value="FERRI-BACILLIBACTIN ESTERASE BESA"/>
    <property type="match status" value="1"/>
</dbReference>
<dbReference type="PROSITE" id="PS50005">
    <property type="entry name" value="TPR"/>
    <property type="match status" value="1"/>
</dbReference>
<proteinExistence type="predicted"/>
<protein>
    <submittedName>
        <fullName evidence="3">Uncharacterized protein</fullName>
    </submittedName>
</protein>
<dbReference type="SUPFAM" id="SSF53474">
    <property type="entry name" value="alpha/beta-Hydrolases"/>
    <property type="match status" value="1"/>
</dbReference>
<evidence type="ECO:0000313" key="4">
    <source>
        <dbReference type="Proteomes" id="UP000002350"/>
    </source>
</evidence>
<organism evidence="3 4">
    <name type="scientific">Shewanella violacea (strain JCM 10179 / CIP 106290 / LMG 19151 / DSS12)</name>
    <dbReference type="NCBI Taxonomy" id="637905"/>
    <lineage>
        <taxon>Bacteria</taxon>
        <taxon>Pseudomonadati</taxon>
        <taxon>Pseudomonadota</taxon>
        <taxon>Gammaproteobacteria</taxon>
        <taxon>Alteromonadales</taxon>
        <taxon>Shewanellaceae</taxon>
        <taxon>Shewanella</taxon>
    </lineage>
</organism>
<dbReference type="InterPro" id="IPR011990">
    <property type="entry name" value="TPR-like_helical_dom_sf"/>
</dbReference>
<name>D4ZAK3_SHEVD</name>
<feature type="repeat" description="TPR" evidence="1">
    <location>
        <begin position="393"/>
        <end position="426"/>
    </location>
</feature>
<keyword evidence="2" id="KW-1133">Transmembrane helix</keyword>
<sequence length="441" mass="50811">MFYFVWNNWVNGQGVYRNVNGIPTLINGINMHRFIRYLTITISLVIFSSYALGINLQKNEGIISGGKYSIQSLVLDEVREIFISLPESYKYSSHHYPVIYVMDGEFLFDLTRSMVEIRAARNYMPESIIVGIPNNTGKRIEMALELFDDKGNPFFYGDGLGQTGKYLKFFRNDLIPTIEEEFRVNSHRTIIGMSPSFGPVLQAFWSEPDLFTGYIVLAAEIGKKLKSGKSIGERLIEEISDEKRSTASIYIGTAGRDIIKRGPKEAALYVDIPKKLKNIANPKIRYKFEVIHEEDHYGMSIPGIQHGLETIYAREIWNIDYRKMWNSQDPAQALSDRYQQLSEHYGFEIIPLEKSFNSIHNIIKTAEILYRQNRIEKLIPWLQLAVEYYPYSPRIYSQLSKAYTQAGKHALAIIYAEKAVKLAQNSEDIRFYKSLLKTLTP</sequence>
<keyword evidence="4" id="KW-1185">Reference proteome</keyword>
<evidence type="ECO:0000313" key="3">
    <source>
        <dbReference type="EMBL" id="BAJ03048.1"/>
    </source>
</evidence>
<keyword evidence="1" id="KW-0802">TPR repeat</keyword>